<feature type="compositionally biased region" description="Polar residues" evidence="1">
    <location>
        <begin position="203"/>
        <end position="225"/>
    </location>
</feature>
<organism evidence="2 3">
    <name type="scientific">Cryptococcus deuterogattii Ram5</name>
    <dbReference type="NCBI Taxonomy" id="1296110"/>
    <lineage>
        <taxon>Eukaryota</taxon>
        <taxon>Fungi</taxon>
        <taxon>Dikarya</taxon>
        <taxon>Basidiomycota</taxon>
        <taxon>Agaricomycotina</taxon>
        <taxon>Tremellomycetes</taxon>
        <taxon>Tremellales</taxon>
        <taxon>Cryptococcaceae</taxon>
        <taxon>Cryptococcus</taxon>
        <taxon>Cryptococcus gattii species complex</taxon>
    </lineage>
</organism>
<name>A0A0D0V3J4_9TREE</name>
<sequence length="236" mass="24324">MASIFGKKNRTSASSSTHSQSSPGLVASVPYSQLASGPPPVAGPSTSGSGSGSGSGNRGSDVAASRLVSAPSTNPTLTDDGTPVRVSVSATPTKGEGSRRSNASFATTTTMDTGTGTTGRSSSHEYQEMLRRATLDTNHQQTPIYETMASSKTPAFSPYSSSPHPVRTPATPGTPGTPSQEFGMRPYPYVAGSGSAYGYGKSPETSSIRSMSSVNSTYDPNNPMSDTGRYPKFETQ</sequence>
<dbReference type="OrthoDB" id="1104827at2759"/>
<dbReference type="EMBL" id="KN847901">
    <property type="protein sequence ID" value="KIR41109.1"/>
    <property type="molecule type" value="Genomic_DNA"/>
</dbReference>
<evidence type="ECO:0000313" key="3">
    <source>
        <dbReference type="Proteomes" id="UP000053392"/>
    </source>
</evidence>
<feature type="region of interest" description="Disordered" evidence="1">
    <location>
        <begin position="150"/>
        <end position="236"/>
    </location>
</feature>
<feature type="compositionally biased region" description="Low complexity" evidence="1">
    <location>
        <begin position="12"/>
        <end position="22"/>
    </location>
</feature>
<feature type="region of interest" description="Disordered" evidence="1">
    <location>
        <begin position="1"/>
        <end position="126"/>
    </location>
</feature>
<keyword evidence="3" id="KW-1185">Reference proteome</keyword>
<gene>
    <name evidence="2" type="ORF">I313_03060</name>
</gene>
<feature type="compositionally biased region" description="Polar residues" evidence="1">
    <location>
        <begin position="150"/>
        <end position="163"/>
    </location>
</feature>
<accession>A0A0D0V3J4</accession>
<evidence type="ECO:0000256" key="1">
    <source>
        <dbReference type="SAM" id="MobiDB-lite"/>
    </source>
</evidence>
<reference evidence="2 3" key="1">
    <citation type="submission" date="2015-01" db="EMBL/GenBank/DDBJ databases">
        <title>The Genome Sequence of Cryptococcus gattii Ram5.</title>
        <authorList>
            <consortium name="The Broad Institute Genomics Platform"/>
            <person name="Cuomo C."/>
            <person name="Litvintseva A."/>
            <person name="Chen Y."/>
            <person name="Heitman J."/>
            <person name="Sun S."/>
            <person name="Springer D."/>
            <person name="Dromer F."/>
            <person name="Young S."/>
            <person name="Zeng Q."/>
            <person name="Gargeya S."/>
            <person name="Abouelleil A."/>
            <person name="Alvarado L."/>
            <person name="Chapman S.B."/>
            <person name="Gainer-Dewar J."/>
            <person name="Goldberg J."/>
            <person name="Griggs A."/>
            <person name="Gujja S."/>
            <person name="Hansen M."/>
            <person name="Howarth C."/>
            <person name="Imamovic A."/>
            <person name="Larimer J."/>
            <person name="Murphy C."/>
            <person name="Naylor J."/>
            <person name="Pearson M."/>
            <person name="Priest M."/>
            <person name="Roberts A."/>
            <person name="Saif S."/>
            <person name="Shea T."/>
            <person name="Sykes S."/>
            <person name="Wortman J."/>
            <person name="Nusbaum C."/>
            <person name="Birren B."/>
        </authorList>
    </citation>
    <scope>NUCLEOTIDE SEQUENCE [LARGE SCALE GENOMIC DNA]</scope>
    <source>
        <strain evidence="2 3">Ram5</strain>
    </source>
</reference>
<dbReference type="Proteomes" id="UP000053392">
    <property type="component" value="Unassembled WGS sequence"/>
</dbReference>
<feature type="compositionally biased region" description="Low complexity" evidence="1">
    <location>
        <begin position="191"/>
        <end position="200"/>
    </location>
</feature>
<proteinExistence type="predicted"/>
<feature type="compositionally biased region" description="Low complexity" evidence="1">
    <location>
        <begin position="168"/>
        <end position="178"/>
    </location>
</feature>
<feature type="non-terminal residue" evidence="2">
    <location>
        <position position="236"/>
    </location>
</feature>
<protein>
    <submittedName>
        <fullName evidence="2">Uncharacterized protein</fullName>
    </submittedName>
</protein>
<dbReference type="AlphaFoldDB" id="A0A0D0V3J4"/>
<evidence type="ECO:0000313" key="2">
    <source>
        <dbReference type="EMBL" id="KIR41109.1"/>
    </source>
</evidence>
<dbReference type="HOGENOM" id="CLU_1177823_0_0_1"/>
<feature type="compositionally biased region" description="Polar residues" evidence="1">
    <location>
        <begin position="70"/>
        <end position="79"/>
    </location>
</feature>
<feature type="compositionally biased region" description="Low complexity" evidence="1">
    <location>
        <begin position="107"/>
        <end position="119"/>
    </location>
</feature>